<dbReference type="SUPFAM" id="SSF56317">
    <property type="entry name" value="Carbon-nitrogen hydrolase"/>
    <property type="match status" value="1"/>
</dbReference>
<dbReference type="EMBL" id="SIHI01000001">
    <property type="protein sequence ID" value="TWT58416.1"/>
    <property type="molecule type" value="Genomic_DNA"/>
</dbReference>
<dbReference type="RefSeq" id="WP_146508793.1">
    <property type="nucleotide sequence ID" value="NZ_SIHI01000001.1"/>
</dbReference>
<dbReference type="Pfam" id="PF20154">
    <property type="entry name" value="LNT_N"/>
    <property type="match status" value="1"/>
</dbReference>
<dbReference type="AlphaFoldDB" id="A0A5C5X5X1"/>
<dbReference type="Proteomes" id="UP000317243">
    <property type="component" value="Unassembled WGS sequence"/>
</dbReference>
<feature type="transmembrane region" description="Helical" evidence="9">
    <location>
        <begin position="248"/>
        <end position="267"/>
    </location>
</feature>
<evidence type="ECO:0000256" key="7">
    <source>
        <dbReference type="ARBA" id="ARBA00023136"/>
    </source>
</evidence>
<keyword evidence="6 9" id="KW-1133">Transmembrane helix</keyword>
<comment type="catalytic activity">
    <reaction evidence="9">
        <text>N-terminal S-1,2-diacyl-sn-glyceryl-L-cysteinyl-[lipoprotein] + a glycerophospholipid = N-acyl-S-1,2-diacyl-sn-glyceryl-L-cysteinyl-[lipoprotein] + a 2-acyl-sn-glycero-3-phospholipid + H(+)</text>
        <dbReference type="Rhea" id="RHEA:48228"/>
        <dbReference type="Rhea" id="RHEA-COMP:14681"/>
        <dbReference type="Rhea" id="RHEA-COMP:14684"/>
        <dbReference type="ChEBI" id="CHEBI:15378"/>
        <dbReference type="ChEBI" id="CHEBI:136912"/>
        <dbReference type="ChEBI" id="CHEBI:140656"/>
        <dbReference type="ChEBI" id="CHEBI:140657"/>
        <dbReference type="ChEBI" id="CHEBI:140660"/>
        <dbReference type="EC" id="2.3.1.269"/>
    </reaction>
</comment>
<dbReference type="InterPro" id="IPR036526">
    <property type="entry name" value="C-N_Hydrolase_sf"/>
</dbReference>
<feature type="transmembrane region" description="Helical" evidence="9">
    <location>
        <begin position="60"/>
        <end position="77"/>
    </location>
</feature>
<reference evidence="11 12" key="1">
    <citation type="submission" date="2019-02" db="EMBL/GenBank/DDBJ databases">
        <title>Deep-cultivation of Planctomycetes and their phenomic and genomic characterization uncovers novel biology.</title>
        <authorList>
            <person name="Wiegand S."/>
            <person name="Jogler M."/>
            <person name="Boedeker C."/>
            <person name="Pinto D."/>
            <person name="Vollmers J."/>
            <person name="Rivas-Marin E."/>
            <person name="Kohn T."/>
            <person name="Peeters S.H."/>
            <person name="Heuer A."/>
            <person name="Rast P."/>
            <person name="Oberbeckmann S."/>
            <person name="Bunk B."/>
            <person name="Jeske O."/>
            <person name="Meyerdierks A."/>
            <person name="Storesund J.E."/>
            <person name="Kallscheuer N."/>
            <person name="Luecker S."/>
            <person name="Lage O.M."/>
            <person name="Pohl T."/>
            <person name="Merkel B.J."/>
            <person name="Hornburger P."/>
            <person name="Mueller R.-W."/>
            <person name="Bruemmer F."/>
            <person name="Labrenz M."/>
            <person name="Spormann A.M."/>
            <person name="Op Den Camp H."/>
            <person name="Overmann J."/>
            <person name="Amann R."/>
            <person name="Jetten M.S.M."/>
            <person name="Mascher T."/>
            <person name="Medema M.H."/>
            <person name="Devos D.P."/>
            <person name="Kaster A.-K."/>
            <person name="Ovreas L."/>
            <person name="Rohde M."/>
            <person name="Galperin M.Y."/>
            <person name="Jogler C."/>
        </authorList>
    </citation>
    <scope>NUCLEOTIDE SEQUENCE [LARGE SCALE GENOMIC DNA]</scope>
    <source>
        <strain evidence="11 12">KOR42</strain>
    </source>
</reference>
<evidence type="ECO:0000256" key="8">
    <source>
        <dbReference type="ARBA" id="ARBA00023315"/>
    </source>
</evidence>
<evidence type="ECO:0000256" key="2">
    <source>
        <dbReference type="ARBA" id="ARBA00010065"/>
    </source>
</evidence>
<feature type="transmembrane region" description="Helical" evidence="9">
    <location>
        <begin position="603"/>
        <end position="622"/>
    </location>
</feature>
<keyword evidence="7 9" id="KW-0472">Membrane</keyword>
<feature type="domain" description="CN hydrolase" evidence="10">
    <location>
        <begin position="283"/>
        <end position="590"/>
    </location>
</feature>
<dbReference type="GO" id="GO:0005886">
    <property type="term" value="C:plasma membrane"/>
    <property type="evidence" value="ECO:0007669"/>
    <property type="project" value="UniProtKB-SubCell"/>
</dbReference>
<dbReference type="CDD" id="cd07571">
    <property type="entry name" value="ALP_N-acyl_transferase"/>
    <property type="match status" value="1"/>
</dbReference>
<feature type="transmembrane region" description="Helical" evidence="9">
    <location>
        <begin position="142"/>
        <end position="169"/>
    </location>
</feature>
<feature type="transmembrane region" description="Helical" evidence="9">
    <location>
        <begin position="84"/>
        <end position="102"/>
    </location>
</feature>
<evidence type="ECO:0000256" key="6">
    <source>
        <dbReference type="ARBA" id="ARBA00022989"/>
    </source>
</evidence>
<keyword evidence="3 9" id="KW-1003">Cell membrane</keyword>
<comment type="caution">
    <text evidence="11">The sequence shown here is derived from an EMBL/GenBank/DDBJ whole genome shotgun (WGS) entry which is preliminary data.</text>
</comment>
<evidence type="ECO:0000313" key="12">
    <source>
        <dbReference type="Proteomes" id="UP000317243"/>
    </source>
</evidence>
<gene>
    <name evidence="9 11" type="primary">lnt</name>
    <name evidence="11" type="ORF">KOR42_17900</name>
</gene>
<feature type="transmembrane region" description="Helical" evidence="9">
    <location>
        <begin position="38"/>
        <end position="54"/>
    </location>
</feature>
<comment type="subcellular location">
    <subcellularLocation>
        <location evidence="1 9">Cell membrane</location>
        <topology evidence="1 9">Multi-pass membrane protein</topology>
    </subcellularLocation>
</comment>
<keyword evidence="12" id="KW-1185">Reference proteome</keyword>
<sequence length="630" mass="71362">MDDMPATGSEPSLNAADAARIQKIVERPQKKQVSGRRVVLRAAFATAAMLWAAFTPLDWGWLAWISLVPLLSIARIPDRLGWTYRLLYLSGFLYWLITLQWMRYGDPSMYIALAAMAFYLAFYWPIFVWLTRTSFHRFRIPLFVSAPILWTGLEYLRSFLFTGFSWYYLGHTQHNWVDLIQISDLVGAYGISFLIVMSNAVITECLPLRWIWRGLGIKSHTPTDESQASDAKSSTHLRAEDRPLLQRLGMVALSVGLVIGAMIYGQLRRGSEAFPVGPRVSLVQGNFVASLKSDRDQWGEIFQVHYHLTGLSVRFQPDLIIWPEGMFRYPVYETQKGLSDEQLDEILAEEFPEIGLTSDYWNSGDSQQRLSSMADMTDAGLIVGASAFEAGDDGVDIYNSAVFAAPQSGVQGRYHKIHRVPFGEYIPLREQLPLIQSLTPFRGDFGIQAGTNLEVFTYKDWRLLPIICFEDTVPQLVRQLVSQAQHRDSLPIDVLVNLTNDGWFHGSSELDQHLITAKFRTVETRTPMVRAVNTGISAVIDGDGVVREPNDFVDLDAKREERPPTESMKDPETGRYHRQRNLALIADVPLDPRESFYVRFGDWFAASCLVAVFATFFLSFIIRPADVSSE</sequence>
<dbReference type="UniPathway" id="UPA00666"/>
<comment type="function">
    <text evidence="9">Catalyzes the phospholipid dependent N-acylation of the N-terminal cysteine of apolipoprotein, the last step in lipoprotein maturation.</text>
</comment>
<dbReference type="PANTHER" id="PTHR38686">
    <property type="entry name" value="APOLIPOPROTEIN N-ACYLTRANSFERASE"/>
    <property type="match status" value="1"/>
</dbReference>
<evidence type="ECO:0000256" key="5">
    <source>
        <dbReference type="ARBA" id="ARBA00022692"/>
    </source>
</evidence>
<keyword evidence="11" id="KW-0449">Lipoprotein</keyword>
<evidence type="ECO:0000256" key="4">
    <source>
        <dbReference type="ARBA" id="ARBA00022679"/>
    </source>
</evidence>
<comment type="similarity">
    <text evidence="2 9">Belongs to the CN hydrolase family. Apolipoprotein N-acyltransferase subfamily.</text>
</comment>
<evidence type="ECO:0000256" key="1">
    <source>
        <dbReference type="ARBA" id="ARBA00004651"/>
    </source>
</evidence>
<feature type="transmembrane region" description="Helical" evidence="9">
    <location>
        <begin position="189"/>
        <end position="212"/>
    </location>
</feature>
<dbReference type="PANTHER" id="PTHR38686:SF1">
    <property type="entry name" value="APOLIPOPROTEIN N-ACYLTRANSFERASE"/>
    <property type="match status" value="1"/>
</dbReference>
<dbReference type="Pfam" id="PF00795">
    <property type="entry name" value="CN_hydrolase"/>
    <property type="match status" value="1"/>
</dbReference>
<dbReference type="OrthoDB" id="9804277at2"/>
<feature type="transmembrane region" description="Helical" evidence="9">
    <location>
        <begin position="108"/>
        <end position="130"/>
    </location>
</feature>
<dbReference type="InterPro" id="IPR045378">
    <property type="entry name" value="LNT_N"/>
</dbReference>
<dbReference type="GO" id="GO:0016410">
    <property type="term" value="F:N-acyltransferase activity"/>
    <property type="evidence" value="ECO:0007669"/>
    <property type="project" value="UniProtKB-UniRule"/>
</dbReference>
<dbReference type="PROSITE" id="PS50263">
    <property type="entry name" value="CN_HYDROLASE"/>
    <property type="match status" value="1"/>
</dbReference>
<dbReference type="EC" id="2.3.1.269" evidence="9"/>
<dbReference type="HAMAP" id="MF_01148">
    <property type="entry name" value="Lnt"/>
    <property type="match status" value="1"/>
</dbReference>
<keyword evidence="8 9" id="KW-0012">Acyltransferase</keyword>
<keyword evidence="5 9" id="KW-0812">Transmembrane</keyword>
<comment type="pathway">
    <text evidence="9">Protein modification; lipoprotein biosynthesis (N-acyl transfer).</text>
</comment>
<proteinExistence type="inferred from homology"/>
<dbReference type="InterPro" id="IPR004563">
    <property type="entry name" value="Apolipo_AcylTrfase"/>
</dbReference>
<protein>
    <recommendedName>
        <fullName evidence="9">Apolipoprotein N-acyltransferase</fullName>
        <shortName evidence="9">ALP N-acyltransferase</shortName>
        <ecNumber evidence="9">2.3.1.269</ecNumber>
    </recommendedName>
</protein>
<organism evidence="11 12">
    <name type="scientific">Thalassoglobus neptunius</name>
    <dbReference type="NCBI Taxonomy" id="1938619"/>
    <lineage>
        <taxon>Bacteria</taxon>
        <taxon>Pseudomonadati</taxon>
        <taxon>Planctomycetota</taxon>
        <taxon>Planctomycetia</taxon>
        <taxon>Planctomycetales</taxon>
        <taxon>Planctomycetaceae</taxon>
        <taxon>Thalassoglobus</taxon>
    </lineage>
</organism>
<evidence type="ECO:0000256" key="9">
    <source>
        <dbReference type="HAMAP-Rule" id="MF_01148"/>
    </source>
</evidence>
<dbReference type="InterPro" id="IPR003010">
    <property type="entry name" value="C-N_Hydrolase"/>
</dbReference>
<dbReference type="Gene3D" id="3.60.110.10">
    <property type="entry name" value="Carbon-nitrogen hydrolase"/>
    <property type="match status" value="1"/>
</dbReference>
<evidence type="ECO:0000256" key="3">
    <source>
        <dbReference type="ARBA" id="ARBA00022475"/>
    </source>
</evidence>
<dbReference type="GO" id="GO:0042158">
    <property type="term" value="P:lipoprotein biosynthetic process"/>
    <property type="evidence" value="ECO:0007669"/>
    <property type="project" value="UniProtKB-UniRule"/>
</dbReference>
<dbReference type="NCBIfam" id="TIGR00546">
    <property type="entry name" value="lnt"/>
    <property type="match status" value="1"/>
</dbReference>
<accession>A0A5C5X5X1</accession>
<evidence type="ECO:0000313" key="11">
    <source>
        <dbReference type="EMBL" id="TWT58416.1"/>
    </source>
</evidence>
<keyword evidence="4 9" id="KW-0808">Transferase</keyword>
<evidence type="ECO:0000259" key="10">
    <source>
        <dbReference type="PROSITE" id="PS50263"/>
    </source>
</evidence>
<name>A0A5C5X5X1_9PLAN</name>